<sequence>MYSDDIDTSIIWLPSPENEYEGDWLEESFVDKYYYSIQEEQSESNASGTKLFPEEETIVCFVQSFSLLLLDVGCGRKGSLSHVDWQHRPFPLFWLGVDKYTDTVCQFQVASKRPHIIMEGIVASAYALPFRDKVFDTILCQSVLHHCPTKYKRQLVWQNIYAACLLKQTFCIYLTVCAFEQTERRLASQDALVPDIKGRIAFYHFFTRKELEECYPHSQITTERDQHAVLLLNGENDSSSSNDGNTRRRSYFGATCFS</sequence>
<dbReference type="EMBL" id="BQMJ01000043">
    <property type="protein sequence ID" value="GJQ13421.1"/>
    <property type="molecule type" value="Genomic_DNA"/>
</dbReference>
<comment type="caution">
    <text evidence="4">The sequence shown here is derived from an EMBL/GenBank/DDBJ whole genome shotgun (WGS) entry which is preliminary data.</text>
</comment>
<keyword evidence="1" id="KW-0489">Methyltransferase</keyword>
<proteinExistence type="predicted"/>
<dbReference type="PANTHER" id="PTHR13069">
    <property type="entry name" value="ALKYLATED DNA REPAIR PROTEIN ALKB HOMOLOG 8"/>
    <property type="match status" value="1"/>
</dbReference>
<keyword evidence="5" id="KW-1185">Reference proteome</keyword>
<feature type="domain" description="Methyltransferase type 11" evidence="3">
    <location>
        <begin position="70"/>
        <end position="152"/>
    </location>
</feature>
<dbReference type="InterPro" id="IPR051422">
    <property type="entry name" value="AlkB_tRNA_MeTrf/Diox"/>
</dbReference>
<dbReference type="InterPro" id="IPR013216">
    <property type="entry name" value="Methyltransf_11"/>
</dbReference>
<dbReference type="GO" id="GO:0002098">
    <property type="term" value="P:tRNA wobble uridine modification"/>
    <property type="evidence" value="ECO:0007669"/>
    <property type="project" value="TreeGrafter"/>
</dbReference>
<dbReference type="GO" id="GO:0005737">
    <property type="term" value="C:cytoplasm"/>
    <property type="evidence" value="ECO:0007669"/>
    <property type="project" value="TreeGrafter"/>
</dbReference>
<dbReference type="GO" id="GO:0030488">
    <property type="term" value="P:tRNA methylation"/>
    <property type="evidence" value="ECO:0007669"/>
    <property type="project" value="TreeGrafter"/>
</dbReference>
<reference evidence="4" key="2">
    <citation type="submission" date="2022-01" db="EMBL/GenBank/DDBJ databases">
        <authorList>
            <person name="Hirooka S."/>
            <person name="Miyagishima S.Y."/>
        </authorList>
    </citation>
    <scope>NUCLEOTIDE SEQUENCE</scope>
    <source>
        <strain evidence="4">NBRC 102759</strain>
    </source>
</reference>
<evidence type="ECO:0000256" key="1">
    <source>
        <dbReference type="ARBA" id="ARBA00022603"/>
    </source>
</evidence>
<dbReference type="GO" id="GO:0000049">
    <property type="term" value="F:tRNA binding"/>
    <property type="evidence" value="ECO:0007669"/>
    <property type="project" value="TreeGrafter"/>
</dbReference>
<dbReference type="GO" id="GO:0106335">
    <property type="term" value="F:tRNA (5-carboxymethyluridine(34)-5-O)-methyltransferase activity"/>
    <property type="evidence" value="ECO:0007669"/>
    <property type="project" value="TreeGrafter"/>
</dbReference>
<evidence type="ECO:0000259" key="3">
    <source>
        <dbReference type="Pfam" id="PF08241"/>
    </source>
</evidence>
<evidence type="ECO:0000313" key="4">
    <source>
        <dbReference type="EMBL" id="GJQ13421.1"/>
    </source>
</evidence>
<dbReference type="Proteomes" id="UP001061958">
    <property type="component" value="Unassembled WGS sequence"/>
</dbReference>
<dbReference type="AlphaFoldDB" id="A0A9C7URY6"/>
<dbReference type="GO" id="GO:0008757">
    <property type="term" value="F:S-adenosylmethionine-dependent methyltransferase activity"/>
    <property type="evidence" value="ECO:0007669"/>
    <property type="project" value="InterPro"/>
</dbReference>
<dbReference type="InterPro" id="IPR029063">
    <property type="entry name" value="SAM-dependent_MTases_sf"/>
</dbReference>
<dbReference type="Gene3D" id="3.40.50.150">
    <property type="entry name" value="Vaccinia Virus protein VP39"/>
    <property type="match status" value="1"/>
</dbReference>
<dbReference type="PANTHER" id="PTHR13069:SF21">
    <property type="entry name" value="ALKYLATED DNA REPAIR PROTEIN ALKB HOMOLOG 8"/>
    <property type="match status" value="1"/>
</dbReference>
<evidence type="ECO:0000256" key="2">
    <source>
        <dbReference type="ARBA" id="ARBA00022679"/>
    </source>
</evidence>
<organism evidence="4 5">
    <name type="scientific">Galdieria partita</name>
    <dbReference type="NCBI Taxonomy" id="83374"/>
    <lineage>
        <taxon>Eukaryota</taxon>
        <taxon>Rhodophyta</taxon>
        <taxon>Bangiophyceae</taxon>
        <taxon>Galdieriales</taxon>
        <taxon>Galdieriaceae</taxon>
        <taxon>Galdieria</taxon>
    </lineage>
</organism>
<reference evidence="4" key="1">
    <citation type="journal article" date="2022" name="Proc. Natl. Acad. Sci. U.S.A.">
        <title>Life cycle and functional genomics of the unicellular red alga Galdieria for elucidating algal and plant evolution and industrial use.</title>
        <authorList>
            <person name="Hirooka S."/>
            <person name="Itabashi T."/>
            <person name="Ichinose T.M."/>
            <person name="Onuma R."/>
            <person name="Fujiwara T."/>
            <person name="Yamashita S."/>
            <person name="Jong L.W."/>
            <person name="Tomita R."/>
            <person name="Iwane A.H."/>
            <person name="Miyagishima S.Y."/>
        </authorList>
    </citation>
    <scope>NUCLEOTIDE SEQUENCE</scope>
    <source>
        <strain evidence="4">NBRC 102759</strain>
    </source>
</reference>
<accession>A0A9C7URY6</accession>
<protein>
    <recommendedName>
        <fullName evidence="3">Methyltransferase type 11 domain-containing protein</fullName>
    </recommendedName>
</protein>
<keyword evidence="2" id="KW-0808">Transferase</keyword>
<dbReference type="Pfam" id="PF08241">
    <property type="entry name" value="Methyltransf_11"/>
    <property type="match status" value="1"/>
</dbReference>
<dbReference type="OrthoDB" id="271595at2759"/>
<dbReference type="GO" id="GO:0005634">
    <property type="term" value="C:nucleus"/>
    <property type="evidence" value="ECO:0007669"/>
    <property type="project" value="TreeGrafter"/>
</dbReference>
<evidence type="ECO:0000313" key="5">
    <source>
        <dbReference type="Proteomes" id="UP001061958"/>
    </source>
</evidence>
<gene>
    <name evidence="4" type="ORF">GpartN1_g5212.t1</name>
</gene>
<dbReference type="SUPFAM" id="SSF53335">
    <property type="entry name" value="S-adenosyl-L-methionine-dependent methyltransferases"/>
    <property type="match status" value="1"/>
</dbReference>
<name>A0A9C7URY6_9RHOD</name>